<organism evidence="1 2">
    <name type="scientific">Brucella thiophenivorans</name>
    <dbReference type="NCBI Taxonomy" id="571255"/>
    <lineage>
        <taxon>Bacteria</taxon>
        <taxon>Pseudomonadati</taxon>
        <taxon>Pseudomonadota</taxon>
        <taxon>Alphaproteobacteria</taxon>
        <taxon>Hyphomicrobiales</taxon>
        <taxon>Brucellaceae</taxon>
        <taxon>Brucella/Ochrobactrum group</taxon>
        <taxon>Brucella</taxon>
    </lineage>
</organism>
<evidence type="ECO:0000313" key="2">
    <source>
        <dbReference type="Proteomes" id="UP000215590"/>
    </source>
</evidence>
<gene>
    <name evidence="1" type="ORF">CEV31_2472</name>
</gene>
<dbReference type="EMBL" id="NNRJ01000019">
    <property type="protein sequence ID" value="OYR19128.1"/>
    <property type="molecule type" value="Genomic_DNA"/>
</dbReference>
<name>A0A256FWJ8_9HYPH</name>
<dbReference type="Proteomes" id="UP000215590">
    <property type="component" value="Unassembled WGS sequence"/>
</dbReference>
<reference evidence="1 2" key="1">
    <citation type="submission" date="2017-07" db="EMBL/GenBank/DDBJ databases">
        <title>Phylogenetic study on the rhizospheric bacterium Ochrobactrum sp. A44.</title>
        <authorList>
            <person name="Krzyzanowska D.M."/>
            <person name="Ossowicki A."/>
            <person name="Rajewska M."/>
            <person name="Maciag T."/>
            <person name="Kaczynski Z."/>
            <person name="Czerwicka M."/>
            <person name="Jafra S."/>
        </authorList>
    </citation>
    <scope>NUCLEOTIDE SEQUENCE [LARGE SCALE GENOMIC DNA]</scope>
    <source>
        <strain evidence="1 2">DSM 7216</strain>
    </source>
</reference>
<evidence type="ECO:0000313" key="1">
    <source>
        <dbReference type="EMBL" id="OYR19128.1"/>
    </source>
</evidence>
<keyword evidence="2" id="KW-1185">Reference proteome</keyword>
<protein>
    <submittedName>
        <fullName evidence="1">Uncharacterized protein</fullName>
    </submittedName>
</protein>
<sequence>MPDSTSMARIKQHEAPRFALFWLGIICFLQMDGTFPSKAN</sequence>
<proteinExistence type="predicted"/>
<comment type="caution">
    <text evidence="1">The sequence shown here is derived from an EMBL/GenBank/DDBJ whole genome shotgun (WGS) entry which is preliminary data.</text>
</comment>
<accession>A0A256FWJ8</accession>
<dbReference type="AlphaFoldDB" id="A0A256FWJ8"/>